<evidence type="ECO:0000313" key="2">
    <source>
        <dbReference type="Proteomes" id="UP000799436"/>
    </source>
</evidence>
<dbReference type="Proteomes" id="UP000799436">
    <property type="component" value="Unassembled WGS sequence"/>
</dbReference>
<organism evidence="1 2">
    <name type="scientific">Teratosphaeria nubilosa</name>
    <dbReference type="NCBI Taxonomy" id="161662"/>
    <lineage>
        <taxon>Eukaryota</taxon>
        <taxon>Fungi</taxon>
        <taxon>Dikarya</taxon>
        <taxon>Ascomycota</taxon>
        <taxon>Pezizomycotina</taxon>
        <taxon>Dothideomycetes</taxon>
        <taxon>Dothideomycetidae</taxon>
        <taxon>Mycosphaerellales</taxon>
        <taxon>Teratosphaeriaceae</taxon>
        <taxon>Teratosphaeria</taxon>
    </lineage>
</organism>
<name>A0A6G1KV43_9PEZI</name>
<keyword evidence="2" id="KW-1185">Reference proteome</keyword>
<dbReference type="EMBL" id="ML995930">
    <property type="protein sequence ID" value="KAF2764280.1"/>
    <property type="molecule type" value="Genomic_DNA"/>
</dbReference>
<proteinExistence type="predicted"/>
<reference evidence="1" key="1">
    <citation type="journal article" date="2020" name="Stud. Mycol.">
        <title>101 Dothideomycetes genomes: a test case for predicting lifestyles and emergence of pathogens.</title>
        <authorList>
            <person name="Haridas S."/>
            <person name="Albert R."/>
            <person name="Binder M."/>
            <person name="Bloem J."/>
            <person name="Labutti K."/>
            <person name="Salamov A."/>
            <person name="Andreopoulos B."/>
            <person name="Baker S."/>
            <person name="Barry K."/>
            <person name="Bills G."/>
            <person name="Bluhm B."/>
            <person name="Cannon C."/>
            <person name="Castanera R."/>
            <person name="Culley D."/>
            <person name="Daum C."/>
            <person name="Ezra D."/>
            <person name="Gonzalez J."/>
            <person name="Henrissat B."/>
            <person name="Kuo A."/>
            <person name="Liang C."/>
            <person name="Lipzen A."/>
            <person name="Lutzoni F."/>
            <person name="Magnuson J."/>
            <person name="Mondo S."/>
            <person name="Nolan M."/>
            <person name="Ohm R."/>
            <person name="Pangilinan J."/>
            <person name="Park H.-J."/>
            <person name="Ramirez L."/>
            <person name="Alfaro M."/>
            <person name="Sun H."/>
            <person name="Tritt A."/>
            <person name="Yoshinaga Y."/>
            <person name="Zwiers L.-H."/>
            <person name="Turgeon B."/>
            <person name="Goodwin S."/>
            <person name="Spatafora J."/>
            <person name="Crous P."/>
            <person name="Grigoriev I."/>
        </authorList>
    </citation>
    <scope>NUCLEOTIDE SEQUENCE</scope>
    <source>
        <strain evidence="1">CBS 116005</strain>
    </source>
</reference>
<protein>
    <submittedName>
        <fullName evidence="1">Uncharacterized protein</fullName>
    </submittedName>
</protein>
<accession>A0A6G1KV43</accession>
<dbReference type="AlphaFoldDB" id="A0A6G1KV43"/>
<evidence type="ECO:0000313" key="1">
    <source>
        <dbReference type="EMBL" id="KAF2764280.1"/>
    </source>
</evidence>
<gene>
    <name evidence="1" type="ORF">EJ03DRAFT_358537</name>
</gene>
<sequence>MPVWALPFELRLKIIEFAISDPPSIKFPPARFACGKPPHIVREDARQLARAGNRRLRLETILVSLENTKLESWSDGDRIQIETYLRSIDFAFLDGSTSYTTGLDAIKHCKLNYILNTLPSFLDTTAPHRGAELVSLFQNLRILQLKVFAPMSVLSGPRRPQEMQTTYVQRL</sequence>